<sequence length="1182" mass="128736">MTKEQEGDGVRPRAVRRPSSARAAPWSPQVLAVAVVRICTQSESKFPAPSDENKAANDVTDAVEFSRPPLDSETLVLNEQQLVHCGRLLAASIDPSVASGGSGLSFGLEDEDEEFPVEDARDEEEEEEIFSREMQAADAEASNTGVFFCLPRGAGNKTQTAVGVAFADKRVSTRKRKMQRFLMVLLAPNKTESLKVFGSLRSQLRTVAMEFFKEEKQEEDFEVVDNFHKTLQSQQPLVNGLLPNAAIVRRLGGSDVVATLHALLLQGRVVCYSASASAASAAVIALLAMLPSQLAYALLQERDTVFTVQPYCSLECGGNCFAGSGGYLLGTNNPLLLKDGNSQLDLVLDLDAGEVTAHPTSTSERAFAFGTKTSALADGLTRRFTDPVAPIHMRIAGQRTRDNQWVLAQCRLYFEELLDAELAASLHDENEDGNENRSEASGGINDMFPASFRSMLEEIAGPVLGSLVLAEEEDIPNPRSAFCADYGWSWTLSWQATSSYARWLDKELRQRRLTRSNSGGPPRTQKPPPYWGHAAYTYQNGDKYDGDFVDGRREGYGVYLERTTGNQYDGTWLADERHGHGVLTSKASGGYIYDGEWEHDMRCGHGHSTRRGGGGTGGGESYTGQWRANRFHGRGVYVSSEGDVYDGEWQNGVRHGAGKLTVAKPVKARVEDMGGVVKYVGEWVDGKFHGVGSCQYADGSEYSGTFKHGRRHGNGILVLVSGDRYEGQWWQGLRHGQGVAFSKTSGTTREGTWKRGVEVSDGEWLITFANGDKYSGACRRGRPWGKGTCKFANGSAYTGDWIDGLREGRGICVNPDGTILEGDWQHSVFVKAVRSPSRFVDVSLSSNTPPSSQKRLNSSTESDGEGEYPMSGAHHHVFPNGDTYEGEFADGLRNGFGIFTECATGSTYEGQWLQDLRHGSGILTSGSKDFIYDGAWENDKRCGYGHCVISGGRETYSGQWWANAFHGTGKYTDAEGNIYEGEFVRGKKHGVGKLITAAVGSQADSAAGHSEQYSGEWRDGCREGIGDAVFADGSRYSGQWKDDLQEGEGTFTSIQGDQYVGQWHRGCREGAGVLTIGSSGVIKEGQWCRDEPLDGEWTITFFDGSKFTGECVGGRPHGRGICKYAGGDLYDGMWVHGKRHGAGSGFFANGESFVGQWENNHVALSGQGKLTLADGTMHVYSN</sequence>
<dbReference type="SMART" id="SM00698">
    <property type="entry name" value="MORN"/>
    <property type="match status" value="20"/>
</dbReference>
<dbReference type="OrthoDB" id="203073at2759"/>
<accession>A0A9W6TYX5</accession>
<protein>
    <submittedName>
        <fullName evidence="3">Unnamed protein product</fullName>
    </submittedName>
</protein>
<evidence type="ECO:0000313" key="4">
    <source>
        <dbReference type="Proteomes" id="UP001165083"/>
    </source>
</evidence>
<dbReference type="Proteomes" id="UP001165083">
    <property type="component" value="Unassembled WGS sequence"/>
</dbReference>
<dbReference type="PANTHER" id="PTHR23084:SF263">
    <property type="entry name" value="MORN REPEAT-CONTAINING PROTEIN 1"/>
    <property type="match status" value="1"/>
</dbReference>
<name>A0A9W6TYX5_9STRA</name>
<feature type="region of interest" description="Disordered" evidence="2">
    <location>
        <begin position="1"/>
        <end position="26"/>
    </location>
</feature>
<reference evidence="3" key="1">
    <citation type="submission" date="2023-04" db="EMBL/GenBank/DDBJ databases">
        <title>Phytophthora lilii NBRC 32176.</title>
        <authorList>
            <person name="Ichikawa N."/>
            <person name="Sato H."/>
            <person name="Tonouchi N."/>
        </authorList>
    </citation>
    <scope>NUCLEOTIDE SEQUENCE</scope>
    <source>
        <strain evidence="3">NBRC 32176</strain>
    </source>
</reference>
<dbReference type="EMBL" id="BSXW01000441">
    <property type="protein sequence ID" value="GMF22429.1"/>
    <property type="molecule type" value="Genomic_DNA"/>
</dbReference>
<keyword evidence="4" id="KW-1185">Reference proteome</keyword>
<feature type="compositionally biased region" description="Low complexity" evidence="2">
    <location>
        <begin position="17"/>
        <end position="26"/>
    </location>
</feature>
<dbReference type="PANTHER" id="PTHR23084">
    <property type="entry name" value="PHOSPHATIDYLINOSITOL-4-PHOSPHATE 5-KINASE RELATED"/>
    <property type="match status" value="1"/>
</dbReference>
<gene>
    <name evidence="3" type="ORF">Plil01_000893700</name>
</gene>
<keyword evidence="1" id="KW-0677">Repeat</keyword>
<dbReference type="Gene3D" id="2.20.110.10">
    <property type="entry name" value="Histone H3 K4-specific methyltransferase SET7/9 N-terminal domain"/>
    <property type="match status" value="7"/>
</dbReference>
<dbReference type="Pfam" id="PF08616">
    <property type="entry name" value="SPA"/>
    <property type="match status" value="1"/>
</dbReference>
<evidence type="ECO:0000256" key="1">
    <source>
        <dbReference type="ARBA" id="ARBA00022737"/>
    </source>
</evidence>
<dbReference type="AlphaFoldDB" id="A0A9W6TYX5"/>
<evidence type="ECO:0000256" key="2">
    <source>
        <dbReference type="SAM" id="MobiDB-lite"/>
    </source>
</evidence>
<feature type="region of interest" description="Disordered" evidence="2">
    <location>
        <begin position="841"/>
        <end position="868"/>
    </location>
</feature>
<comment type="caution">
    <text evidence="3">The sequence shown here is derived from an EMBL/GenBank/DDBJ whole genome shotgun (WGS) entry which is preliminary data.</text>
</comment>
<feature type="compositionally biased region" description="Basic and acidic residues" evidence="2">
    <location>
        <begin position="1"/>
        <end position="11"/>
    </location>
</feature>
<dbReference type="SUPFAM" id="SSF82185">
    <property type="entry name" value="Histone H3 K4-specific methyltransferase SET7/9 N-terminal domain"/>
    <property type="match status" value="5"/>
</dbReference>
<feature type="compositionally biased region" description="Polar residues" evidence="2">
    <location>
        <begin position="843"/>
        <end position="861"/>
    </location>
</feature>
<evidence type="ECO:0000313" key="3">
    <source>
        <dbReference type="EMBL" id="GMF22429.1"/>
    </source>
</evidence>
<dbReference type="Pfam" id="PF02493">
    <property type="entry name" value="MORN"/>
    <property type="match status" value="21"/>
</dbReference>
<organism evidence="3 4">
    <name type="scientific">Phytophthora lilii</name>
    <dbReference type="NCBI Taxonomy" id="2077276"/>
    <lineage>
        <taxon>Eukaryota</taxon>
        <taxon>Sar</taxon>
        <taxon>Stramenopiles</taxon>
        <taxon>Oomycota</taxon>
        <taxon>Peronosporomycetes</taxon>
        <taxon>Peronosporales</taxon>
        <taxon>Peronosporaceae</taxon>
        <taxon>Phytophthora</taxon>
    </lineage>
</organism>
<dbReference type="InterPro" id="IPR003409">
    <property type="entry name" value="MORN"/>
</dbReference>
<proteinExistence type="predicted"/>